<dbReference type="SUPFAM" id="SSF55729">
    <property type="entry name" value="Acyl-CoA N-acyltransferases (Nat)"/>
    <property type="match status" value="1"/>
</dbReference>
<evidence type="ECO:0000256" key="1">
    <source>
        <dbReference type="ARBA" id="ARBA00022679"/>
    </source>
</evidence>
<sequence>MFLSNERVSLREFAVGDWPAVHAYASQAMVCRYQPWGPNTKIDSQKYVLQAIRDAEQQPRRRYALAMVVNGNLIGAGEINIKDFQHQVGEIAYVVNPAYWGQGIATEVAQMLLEFGFRELEIHRIQATCDCRNIGSAKVLEKSGMTKEGRLREHLWIKDNWRDSYLYSILEQERKARLKHG</sequence>
<keyword evidence="1 5" id="KW-0808">Transferase</keyword>
<dbReference type="PANTHER" id="PTHR43792:SF8">
    <property type="entry name" value="[RIBOSOMAL PROTEIN US5]-ALANINE N-ACETYLTRANSFERASE"/>
    <property type="match status" value="1"/>
</dbReference>
<dbReference type="OrthoDB" id="9785602at2"/>
<evidence type="ECO:0000313" key="5">
    <source>
        <dbReference type="EMBL" id="KRG11919.1"/>
    </source>
</evidence>
<evidence type="ECO:0000313" key="7">
    <source>
        <dbReference type="Proteomes" id="UP000053881"/>
    </source>
</evidence>
<comment type="similarity">
    <text evidence="3">Belongs to the acetyltransferase family. RimJ subfamily.</text>
</comment>
<dbReference type="EMBL" id="LGPB01000107">
    <property type="protein sequence ID" value="KRG11919.1"/>
    <property type="molecule type" value="Genomic_DNA"/>
</dbReference>
<dbReference type="InterPro" id="IPR016181">
    <property type="entry name" value="Acyl_CoA_acyltransferase"/>
</dbReference>
<dbReference type="InterPro" id="IPR051531">
    <property type="entry name" value="N-acetyltransferase"/>
</dbReference>
<name>A0A0Q9XU99_9BACI</name>
<evidence type="ECO:0000256" key="3">
    <source>
        <dbReference type="ARBA" id="ARBA00038502"/>
    </source>
</evidence>
<dbReference type="PANTHER" id="PTHR43792">
    <property type="entry name" value="GNAT FAMILY, PUTATIVE (AFU_ORTHOLOGUE AFUA_3G00765)-RELATED-RELATED"/>
    <property type="match status" value="1"/>
</dbReference>
<dbReference type="Proteomes" id="UP000053881">
    <property type="component" value="Unassembled WGS sequence"/>
</dbReference>
<evidence type="ECO:0000313" key="8">
    <source>
        <dbReference type="Proteomes" id="UP000077881"/>
    </source>
</evidence>
<comment type="caution">
    <text evidence="5">The sequence shown here is derived from an EMBL/GenBank/DDBJ whole genome shotgun (WGS) entry which is preliminary data.</text>
</comment>
<reference evidence="6 8" key="1">
    <citation type="submission" date="2015-05" db="EMBL/GenBank/DDBJ databases">
        <title>Comparison of genome.</title>
        <authorList>
            <person name="Zheng Z."/>
            <person name="Sun M."/>
        </authorList>
    </citation>
    <scope>NUCLEOTIDE SEQUENCE [LARGE SCALE GENOMIC DNA]</scope>
    <source>
        <strain evidence="6 8">G25-74</strain>
    </source>
</reference>
<dbReference type="PATRIC" id="fig|217031.4.peg.4506"/>
<dbReference type="PROSITE" id="PS51186">
    <property type="entry name" value="GNAT"/>
    <property type="match status" value="1"/>
</dbReference>
<dbReference type="Proteomes" id="UP000077881">
    <property type="component" value="Unassembled WGS sequence"/>
</dbReference>
<dbReference type="EMBL" id="LDJR01000028">
    <property type="protein sequence ID" value="OAK74050.1"/>
    <property type="molecule type" value="Genomic_DNA"/>
</dbReference>
<dbReference type="AlphaFoldDB" id="A0A0Q9XU99"/>
<keyword evidence="2" id="KW-0012">Acyltransferase</keyword>
<dbReference type="STRING" id="217031.ABB05_05675"/>
<dbReference type="Pfam" id="PF13302">
    <property type="entry name" value="Acetyltransf_3"/>
    <property type="match status" value="1"/>
</dbReference>
<dbReference type="Gene3D" id="3.40.630.30">
    <property type="match status" value="1"/>
</dbReference>
<protein>
    <submittedName>
        <fullName evidence="5">Acetyltransferase</fullName>
    </submittedName>
</protein>
<keyword evidence="8" id="KW-1185">Reference proteome</keyword>
<dbReference type="CDD" id="cd04301">
    <property type="entry name" value="NAT_SF"/>
    <property type="match status" value="1"/>
</dbReference>
<evidence type="ECO:0000259" key="4">
    <source>
        <dbReference type="PROSITE" id="PS51186"/>
    </source>
</evidence>
<reference evidence="5 7" key="2">
    <citation type="submission" date="2015-06" db="EMBL/GenBank/DDBJ databases">
        <title>Genome sequencing project of Bacillus galactosidilyticus PL133.</title>
        <authorList>
            <person name="Gaiero J."/>
            <person name="Nicol R."/>
            <person name="Habash M."/>
        </authorList>
    </citation>
    <scope>NUCLEOTIDE SEQUENCE [LARGE SCALE GENOMIC DNA]</scope>
    <source>
        <strain evidence="5 7">PL133</strain>
    </source>
</reference>
<dbReference type="GO" id="GO:0016747">
    <property type="term" value="F:acyltransferase activity, transferring groups other than amino-acyl groups"/>
    <property type="evidence" value="ECO:0007669"/>
    <property type="project" value="InterPro"/>
</dbReference>
<organism evidence="5 7">
    <name type="scientific">Lederbergia galactosidilytica</name>
    <dbReference type="NCBI Taxonomy" id="217031"/>
    <lineage>
        <taxon>Bacteria</taxon>
        <taxon>Bacillati</taxon>
        <taxon>Bacillota</taxon>
        <taxon>Bacilli</taxon>
        <taxon>Bacillales</taxon>
        <taxon>Bacillaceae</taxon>
        <taxon>Lederbergia</taxon>
    </lineage>
</organism>
<evidence type="ECO:0000256" key="2">
    <source>
        <dbReference type="ARBA" id="ARBA00023315"/>
    </source>
</evidence>
<proteinExistence type="inferred from homology"/>
<accession>A0A0Q9XU99</accession>
<gene>
    <name evidence="6" type="ORF">ABB05_05675</name>
    <name evidence="5" type="ORF">ACA29_13500</name>
</gene>
<evidence type="ECO:0000313" key="6">
    <source>
        <dbReference type="EMBL" id="OAK74050.1"/>
    </source>
</evidence>
<feature type="domain" description="N-acetyltransferase" evidence="4">
    <location>
        <begin position="8"/>
        <end position="172"/>
    </location>
</feature>
<dbReference type="InterPro" id="IPR000182">
    <property type="entry name" value="GNAT_dom"/>
</dbReference>